<feature type="domain" description="BAAT/Acyl-CoA thioester hydrolase C-terminal" evidence="1">
    <location>
        <begin position="122"/>
        <end position="274"/>
    </location>
</feature>
<dbReference type="Gene3D" id="3.40.50.1820">
    <property type="entry name" value="alpha/beta hydrolase"/>
    <property type="match status" value="1"/>
</dbReference>
<name>A0ABV1RIP5_9ALTE</name>
<dbReference type="RefSeq" id="WP_350402288.1">
    <property type="nucleotide sequence ID" value="NZ_JBELOE010000236.1"/>
</dbReference>
<organism evidence="2 3">
    <name type="scientific">Catenovulum sediminis</name>
    <dbReference type="NCBI Taxonomy" id="1740262"/>
    <lineage>
        <taxon>Bacteria</taxon>
        <taxon>Pseudomonadati</taxon>
        <taxon>Pseudomonadota</taxon>
        <taxon>Gammaproteobacteria</taxon>
        <taxon>Alteromonadales</taxon>
        <taxon>Alteromonadaceae</taxon>
        <taxon>Catenovulum</taxon>
    </lineage>
</organism>
<dbReference type="Pfam" id="PF08840">
    <property type="entry name" value="BAAT_C"/>
    <property type="match status" value="1"/>
</dbReference>
<keyword evidence="3" id="KW-1185">Reference proteome</keyword>
<gene>
    <name evidence="2" type="ORF">ABS311_13080</name>
</gene>
<evidence type="ECO:0000259" key="1">
    <source>
        <dbReference type="Pfam" id="PF08840"/>
    </source>
</evidence>
<dbReference type="SUPFAM" id="SSF53474">
    <property type="entry name" value="alpha/beta-Hydrolases"/>
    <property type="match status" value="1"/>
</dbReference>
<dbReference type="PANTHER" id="PTHR10824">
    <property type="entry name" value="ACYL-COENZYME A THIOESTERASE-RELATED"/>
    <property type="match status" value="1"/>
</dbReference>
<dbReference type="EMBL" id="JBELOE010000236">
    <property type="protein sequence ID" value="MER2492812.1"/>
    <property type="molecule type" value="Genomic_DNA"/>
</dbReference>
<dbReference type="InterPro" id="IPR029058">
    <property type="entry name" value="AB_hydrolase_fold"/>
</dbReference>
<sequence>MKLVLHVFKWLLVAIIALFILLFAYANYTVYSFDTETLPEKYGEVEVKLFLSEGSNQPLVVGLGGADGGNGWAGPHGEKQRKLLQNNGYAFLSIAYFGTENTPKSLDRIAIEGVHKAVIEAAQNPRINENCISVMGVSRGGELALLLGSYYQEYKSVIGIVPGSSVFAAVNDAMTTPGFSHNKKSLPFVPVPWSVTPDLLTGNLRGAFEKMMQNTEAMEAAAIKVENISGPVLLISGTEDEQWPSMEMSEIIINRLKANDFPFPSQHISLVGGHNEHHDNFDKVITFLNTQFLSQQGCGL</sequence>
<proteinExistence type="predicted"/>
<dbReference type="GO" id="GO:0016787">
    <property type="term" value="F:hydrolase activity"/>
    <property type="evidence" value="ECO:0007669"/>
    <property type="project" value="UniProtKB-KW"/>
</dbReference>
<dbReference type="PANTHER" id="PTHR10824:SF4">
    <property type="entry name" value="ACYL-COENZYME A THIOESTERASE 1-LIKE"/>
    <property type="match status" value="1"/>
</dbReference>
<keyword evidence="2" id="KW-0378">Hydrolase</keyword>
<protein>
    <submittedName>
        <fullName evidence="2">Acyl-CoA thioester hydrolase/BAAT C-terminal domain-containing protein</fullName>
    </submittedName>
</protein>
<dbReference type="InterPro" id="IPR014940">
    <property type="entry name" value="BAAT_C"/>
</dbReference>
<accession>A0ABV1RIP5</accession>
<reference evidence="2 3" key="1">
    <citation type="submission" date="2024-06" db="EMBL/GenBank/DDBJ databases">
        <authorList>
            <person name="Chen R.Y."/>
        </authorList>
    </citation>
    <scope>NUCLEOTIDE SEQUENCE [LARGE SCALE GENOMIC DNA]</scope>
    <source>
        <strain evidence="2 3">D2</strain>
    </source>
</reference>
<evidence type="ECO:0000313" key="2">
    <source>
        <dbReference type="EMBL" id="MER2492812.1"/>
    </source>
</evidence>
<evidence type="ECO:0000313" key="3">
    <source>
        <dbReference type="Proteomes" id="UP001467690"/>
    </source>
</evidence>
<dbReference type="Proteomes" id="UP001467690">
    <property type="component" value="Unassembled WGS sequence"/>
</dbReference>
<comment type="caution">
    <text evidence="2">The sequence shown here is derived from an EMBL/GenBank/DDBJ whole genome shotgun (WGS) entry which is preliminary data.</text>
</comment>